<accession>A0ACB5U127</accession>
<keyword evidence="2" id="KW-1185">Reference proteome</keyword>
<sequence>MMVTSASSFSALPSASSINDVPQQQQIPVQHEQRDEEQQRSVDKINALMNGEIAKLPEDQQVTGSTTTTKEEHEQQQKQPDEGNEMPTIVKDDFFPVEDSELQVDHVDVEKNLAHVVAEVDENTKKDDGSELALDKLNNDDYHVEEKSQVMADNLHINEGDNLKITEGSSVESKTESVSGNVQLLASEEKSSLKDTPRQDELLNDQDKQKLNLKIDHLPMLNRLNNNRI</sequence>
<gene>
    <name evidence="1" type="ORF">Amon02_001070000</name>
</gene>
<proteinExistence type="predicted"/>
<protein>
    <submittedName>
        <fullName evidence="1">Unnamed protein product</fullName>
    </submittedName>
</protein>
<reference evidence="1" key="1">
    <citation type="submission" date="2023-04" db="EMBL/GenBank/DDBJ databases">
        <title>Ambrosiozyma monospora NBRC 10751.</title>
        <authorList>
            <person name="Ichikawa N."/>
            <person name="Sato H."/>
            <person name="Tonouchi N."/>
        </authorList>
    </citation>
    <scope>NUCLEOTIDE SEQUENCE</scope>
    <source>
        <strain evidence="1">NBRC 10751</strain>
    </source>
</reference>
<name>A0ACB5U127_AMBMO</name>
<comment type="caution">
    <text evidence="1">The sequence shown here is derived from an EMBL/GenBank/DDBJ whole genome shotgun (WGS) entry which is preliminary data.</text>
</comment>
<evidence type="ECO:0000313" key="1">
    <source>
        <dbReference type="EMBL" id="GME99374.1"/>
    </source>
</evidence>
<evidence type="ECO:0000313" key="2">
    <source>
        <dbReference type="Proteomes" id="UP001165064"/>
    </source>
</evidence>
<dbReference type="Proteomes" id="UP001165064">
    <property type="component" value="Unassembled WGS sequence"/>
</dbReference>
<dbReference type="EMBL" id="BSXS01010961">
    <property type="protein sequence ID" value="GME99374.1"/>
    <property type="molecule type" value="Genomic_DNA"/>
</dbReference>
<organism evidence="1 2">
    <name type="scientific">Ambrosiozyma monospora</name>
    <name type="common">Yeast</name>
    <name type="synonym">Endomycopsis monosporus</name>
    <dbReference type="NCBI Taxonomy" id="43982"/>
    <lineage>
        <taxon>Eukaryota</taxon>
        <taxon>Fungi</taxon>
        <taxon>Dikarya</taxon>
        <taxon>Ascomycota</taxon>
        <taxon>Saccharomycotina</taxon>
        <taxon>Pichiomycetes</taxon>
        <taxon>Pichiales</taxon>
        <taxon>Pichiaceae</taxon>
        <taxon>Ambrosiozyma</taxon>
    </lineage>
</organism>